<dbReference type="Gene3D" id="2.30.30.240">
    <property type="entry name" value="PRC-barrel domain"/>
    <property type="match status" value="1"/>
</dbReference>
<keyword evidence="3" id="KW-1185">Reference proteome</keyword>
<evidence type="ECO:0000313" key="2">
    <source>
        <dbReference type="EMBL" id="OWW18480.1"/>
    </source>
</evidence>
<dbReference type="SUPFAM" id="SSF50346">
    <property type="entry name" value="PRC-barrel domain"/>
    <property type="match status" value="1"/>
</dbReference>
<dbReference type="EMBL" id="LSTO01000005">
    <property type="protein sequence ID" value="OWW18480.1"/>
    <property type="molecule type" value="Genomic_DNA"/>
</dbReference>
<reference evidence="2 3" key="1">
    <citation type="submission" date="2016-02" db="EMBL/GenBank/DDBJ databases">
        <authorList>
            <person name="Wen L."/>
            <person name="He K."/>
            <person name="Yang H."/>
        </authorList>
    </citation>
    <scope>NUCLEOTIDE SEQUENCE [LARGE SCALE GENOMIC DNA]</scope>
    <source>
        <strain evidence="2 3">TSA40</strain>
    </source>
</reference>
<sequence length="138" mass="14243">MYLLSGVAAAQQSRSDSSGASGTASPPVAGKAPLGVAVVEMDAVVHGWSAKKDLLDKTVTNDQKEKIGKIEDMIVTRSADAKLPVASFAIIGVGGFLGIAKNDVAIPMEQIKLEGRQLVLPGATKAALKALPPFVYAQ</sequence>
<dbReference type="Pfam" id="PF05239">
    <property type="entry name" value="PRC"/>
    <property type="match status" value="1"/>
</dbReference>
<dbReference type="InterPro" id="IPR011033">
    <property type="entry name" value="PRC_barrel-like_sf"/>
</dbReference>
<evidence type="ECO:0000259" key="1">
    <source>
        <dbReference type="Pfam" id="PF05239"/>
    </source>
</evidence>
<evidence type="ECO:0000313" key="3">
    <source>
        <dbReference type="Proteomes" id="UP000197535"/>
    </source>
</evidence>
<dbReference type="AlphaFoldDB" id="A0A254T771"/>
<protein>
    <recommendedName>
        <fullName evidence="1">PRC-barrel domain-containing protein</fullName>
    </recommendedName>
</protein>
<accession>A0A254T771</accession>
<comment type="caution">
    <text evidence="2">The sequence shown here is derived from an EMBL/GenBank/DDBJ whole genome shotgun (WGS) entry which is preliminary data.</text>
</comment>
<feature type="domain" description="PRC-barrel" evidence="1">
    <location>
        <begin position="52"/>
        <end position="121"/>
    </location>
</feature>
<name>A0A254T771_9BURK</name>
<gene>
    <name evidence="2" type="ORF">AYR66_00530</name>
</gene>
<proteinExistence type="predicted"/>
<dbReference type="Proteomes" id="UP000197535">
    <property type="component" value="Unassembled WGS sequence"/>
</dbReference>
<dbReference type="InterPro" id="IPR027275">
    <property type="entry name" value="PRC-brl_dom"/>
</dbReference>
<organism evidence="2 3">
    <name type="scientific">Noviherbaspirillum denitrificans</name>
    <dbReference type="NCBI Taxonomy" id="1968433"/>
    <lineage>
        <taxon>Bacteria</taxon>
        <taxon>Pseudomonadati</taxon>
        <taxon>Pseudomonadota</taxon>
        <taxon>Betaproteobacteria</taxon>
        <taxon>Burkholderiales</taxon>
        <taxon>Oxalobacteraceae</taxon>
        <taxon>Noviherbaspirillum</taxon>
    </lineage>
</organism>